<protein>
    <recommendedName>
        <fullName evidence="3">DUF3800 domain-containing protein</fullName>
    </recommendedName>
</protein>
<dbReference type="AlphaFoldDB" id="A0A3E2BKV2"/>
<dbReference type="EMBL" id="QUAH01000009">
    <property type="protein sequence ID" value="RFT15385.1"/>
    <property type="molecule type" value="Genomic_DNA"/>
</dbReference>
<sequence>MKKEPSLSNNNPVKTSLYLDYSEWAINKSNIPDGIVFAGIIIDNLSLVNLFNEISRIKEQIRSPFNNMPNLPLKWCFGDLKRYYEENNQTNLYNILHKKRISWLTQISDILQNIPFKFIISIIKCHAKHKDALKKTKDKVIQFAFSNCLMKFGLYIKQNNLYLAEVVVDWPQRGNKEIYEEEYRTGFYYGKSANYGVRYKCGPLKDLGFSDSLFFSSTNECSVLQITDIIAGAFKDILKGGLSSKDARIGNEFIRNIKSKLHGAPNNLNYGIAIAPPKKEDPAFYNSMWYIIKNRIFN</sequence>
<accession>A0A3E2BKV2</accession>
<comment type="caution">
    <text evidence="1">The sequence shown here is derived from an EMBL/GenBank/DDBJ whole genome shotgun (WGS) entry which is preliminary data.</text>
</comment>
<organism evidence="1 2">
    <name type="scientific">Candidatus Saccharicenans subterraneus</name>
    <dbReference type="NCBI Taxonomy" id="2508984"/>
    <lineage>
        <taxon>Bacteria</taxon>
        <taxon>Candidatus Aminicenantota</taxon>
        <taxon>Candidatus Aminicenantia</taxon>
        <taxon>Candidatus Aminicenantales</taxon>
        <taxon>Candidatus Saccharicenantaceae</taxon>
        <taxon>Candidatus Saccharicenans</taxon>
    </lineage>
</organism>
<name>A0A3E2BKV2_9BACT</name>
<evidence type="ECO:0008006" key="3">
    <source>
        <dbReference type="Google" id="ProtNLM"/>
    </source>
</evidence>
<proteinExistence type="predicted"/>
<reference evidence="1 2" key="1">
    <citation type="submission" date="2018-08" db="EMBL/GenBank/DDBJ databases">
        <title>Genome analysis of the thermophilic bacterium of the candidate phylum Aminicenantes from deep subsurface aquifer revealed its physiology and ecological role.</title>
        <authorList>
            <person name="Kadnikov V.V."/>
            <person name="Mardanov A.V."/>
            <person name="Beletsky A.V."/>
            <person name="Karnachuk O.V."/>
            <person name="Ravin N.V."/>
        </authorList>
    </citation>
    <scope>NUCLEOTIDE SEQUENCE [LARGE SCALE GENOMIC DNA]</scope>
    <source>
        <strain evidence="1">BY38</strain>
    </source>
</reference>
<evidence type="ECO:0000313" key="1">
    <source>
        <dbReference type="EMBL" id="RFT15385.1"/>
    </source>
</evidence>
<evidence type="ECO:0000313" key="2">
    <source>
        <dbReference type="Proteomes" id="UP000257323"/>
    </source>
</evidence>
<gene>
    <name evidence="1" type="ORF">OP8BY_0275</name>
</gene>
<dbReference type="Proteomes" id="UP000257323">
    <property type="component" value="Unassembled WGS sequence"/>
</dbReference>